<name>A0AAD9DJ37_9TELE</name>
<dbReference type="EMBL" id="JAROKS010000281">
    <property type="protein sequence ID" value="KAK1784335.1"/>
    <property type="molecule type" value="Genomic_DNA"/>
</dbReference>
<dbReference type="Proteomes" id="UP001239994">
    <property type="component" value="Unassembled WGS sequence"/>
</dbReference>
<feature type="non-terminal residue" evidence="1">
    <location>
        <position position="8"/>
    </location>
</feature>
<gene>
    <name evidence="1" type="ORF">P4O66_003516</name>
</gene>
<organism evidence="1 2">
    <name type="scientific">Electrophorus voltai</name>
    <dbReference type="NCBI Taxonomy" id="2609070"/>
    <lineage>
        <taxon>Eukaryota</taxon>
        <taxon>Metazoa</taxon>
        <taxon>Chordata</taxon>
        <taxon>Craniata</taxon>
        <taxon>Vertebrata</taxon>
        <taxon>Euteleostomi</taxon>
        <taxon>Actinopterygii</taxon>
        <taxon>Neopterygii</taxon>
        <taxon>Teleostei</taxon>
        <taxon>Ostariophysi</taxon>
        <taxon>Gymnotiformes</taxon>
        <taxon>Gymnotoidei</taxon>
        <taxon>Gymnotidae</taxon>
        <taxon>Electrophorus</taxon>
    </lineage>
</organism>
<protein>
    <submittedName>
        <fullName evidence="1">Uncharacterized protein</fullName>
    </submittedName>
</protein>
<sequence length="8" mass="819">MGVIEPSS</sequence>
<accession>A0AAD9DJ37</accession>
<reference evidence="1" key="1">
    <citation type="submission" date="2023-03" db="EMBL/GenBank/DDBJ databases">
        <title>Electrophorus voltai genome.</title>
        <authorList>
            <person name="Bian C."/>
        </authorList>
    </citation>
    <scope>NUCLEOTIDE SEQUENCE</scope>
    <source>
        <strain evidence="1">CB-2022</strain>
        <tissue evidence="1">Muscle</tissue>
    </source>
</reference>
<comment type="caution">
    <text evidence="1">The sequence shown here is derived from an EMBL/GenBank/DDBJ whole genome shotgun (WGS) entry which is preliminary data.</text>
</comment>
<keyword evidence="2" id="KW-1185">Reference proteome</keyword>
<proteinExistence type="predicted"/>
<evidence type="ECO:0000313" key="2">
    <source>
        <dbReference type="Proteomes" id="UP001239994"/>
    </source>
</evidence>
<evidence type="ECO:0000313" key="1">
    <source>
        <dbReference type="EMBL" id="KAK1784335.1"/>
    </source>
</evidence>